<feature type="domain" description="EF-hand" evidence="2">
    <location>
        <begin position="149"/>
        <end position="166"/>
    </location>
</feature>
<dbReference type="RefSeq" id="WP_125180458.1">
    <property type="nucleotide sequence ID" value="NZ_QZMU01000001.1"/>
</dbReference>
<dbReference type="InterPro" id="IPR011992">
    <property type="entry name" value="EF-hand-dom_pair"/>
</dbReference>
<feature type="region of interest" description="Disordered" evidence="1">
    <location>
        <begin position="150"/>
        <end position="191"/>
    </location>
</feature>
<dbReference type="Pfam" id="PF13202">
    <property type="entry name" value="EF-hand_5"/>
    <property type="match status" value="2"/>
</dbReference>
<name>A0A426QHL7_9GAMM</name>
<evidence type="ECO:0000313" key="4">
    <source>
        <dbReference type="Proteomes" id="UP000287798"/>
    </source>
</evidence>
<comment type="caution">
    <text evidence="3">The sequence shown here is derived from an EMBL/GenBank/DDBJ whole genome shotgun (WGS) entry which is preliminary data.</text>
</comment>
<proteinExistence type="predicted"/>
<dbReference type="InterPro" id="IPR002048">
    <property type="entry name" value="EF_hand_dom"/>
</dbReference>
<feature type="compositionally biased region" description="Polar residues" evidence="1">
    <location>
        <begin position="154"/>
        <end position="163"/>
    </location>
</feature>
<evidence type="ECO:0000256" key="1">
    <source>
        <dbReference type="SAM" id="MobiDB-lite"/>
    </source>
</evidence>
<dbReference type="Gene3D" id="1.10.238.10">
    <property type="entry name" value="EF-hand"/>
    <property type="match status" value="1"/>
</dbReference>
<dbReference type="AlphaFoldDB" id="A0A426QHL7"/>
<dbReference type="SUPFAM" id="SSF47473">
    <property type="entry name" value="EF-hand"/>
    <property type="match status" value="1"/>
</dbReference>
<protein>
    <recommendedName>
        <fullName evidence="2">EF-hand domain-containing protein</fullName>
    </recommendedName>
</protein>
<dbReference type="EMBL" id="QZMU01000001">
    <property type="protein sequence ID" value="RRQ21244.1"/>
    <property type="molecule type" value="Genomic_DNA"/>
</dbReference>
<feature type="region of interest" description="Disordered" evidence="1">
    <location>
        <begin position="1"/>
        <end position="29"/>
    </location>
</feature>
<feature type="domain" description="EF-hand" evidence="2">
    <location>
        <begin position="120"/>
        <end position="136"/>
    </location>
</feature>
<evidence type="ECO:0000313" key="3">
    <source>
        <dbReference type="EMBL" id="RRQ21244.1"/>
    </source>
</evidence>
<dbReference type="GO" id="GO:0005509">
    <property type="term" value="F:calcium ion binding"/>
    <property type="evidence" value="ECO:0007669"/>
    <property type="project" value="InterPro"/>
</dbReference>
<sequence>MGHHPGLRGGTVHAGGTREDRFPAAAAPDFMTGADRPRRLIYISFRRFPVRPARSRPAGLRRTTILPACKTLAIQITGRKAMSRYTMITGLAAALLVLGGTASAGEKAMMSEENEMGQMTFEGLDRDGDGYISSEEAAAHKGLEANWEKADANQDGQLDSSEFSAFEGEGRLSPPEESEISEPGAAPYSRD</sequence>
<organism evidence="3 4">
    <name type="scientific">Thiohalobacter thiocyanaticus</name>
    <dbReference type="NCBI Taxonomy" id="585455"/>
    <lineage>
        <taxon>Bacteria</taxon>
        <taxon>Pseudomonadati</taxon>
        <taxon>Pseudomonadota</taxon>
        <taxon>Gammaproteobacteria</taxon>
        <taxon>Thiohalobacterales</taxon>
        <taxon>Thiohalobacteraceae</taxon>
        <taxon>Thiohalobacter</taxon>
    </lineage>
</organism>
<accession>A0A426QHL7</accession>
<evidence type="ECO:0000259" key="2">
    <source>
        <dbReference type="Pfam" id="PF13202"/>
    </source>
</evidence>
<gene>
    <name evidence="3" type="ORF">D6C00_04265</name>
</gene>
<reference evidence="3 4" key="1">
    <citation type="journal article" date="2010" name="Int. J. Syst. Evol. Microbiol.">
        <title>Thiohalobacter thiocyanaticus gen. nov., sp. nov., a moderately halophilic, sulfur-oxidizing gammaproteobacterium from hypersaline lakes, that utilizes thiocyanate.</title>
        <authorList>
            <person name="Sorokin D.Y."/>
            <person name="Kovaleva O.L."/>
            <person name="Tourova T.P."/>
            <person name="Muyzer G."/>
        </authorList>
    </citation>
    <scope>NUCLEOTIDE SEQUENCE [LARGE SCALE GENOMIC DNA]</scope>
    <source>
        <strain evidence="3 4">Hrh1</strain>
    </source>
</reference>
<dbReference type="Proteomes" id="UP000287798">
    <property type="component" value="Unassembled WGS sequence"/>
</dbReference>
<keyword evidence="4" id="KW-1185">Reference proteome</keyword>